<comment type="pathway">
    <text evidence="3">Amine and polyamine biosynthesis; carnitine biosynthesis.</text>
</comment>
<dbReference type="Gene3D" id="3.60.130.10">
    <property type="entry name" value="Clavaminate synthase-like"/>
    <property type="match status" value="1"/>
</dbReference>
<gene>
    <name evidence="19" type="ORF">PMACD_LOCUS10825</name>
</gene>
<sequence length="385" mass="43915">MLVRKAIRDNICSNQAVDRIKGVNRNGTAVKVIFDDGYDLTFESCWLRDHCRCHVCYDTRTNLRTAHILDIPEVDIVEAVCKDRKLIIKWSDSHVSSYNGDFLSEFNYDTWSKSRRSAPKLWRGDDILNKVAKVPVKKFLNTTDGASAVFQSILDYGVAFIEDVEPSLAATEVVCKALGGVQHTLFGGMWEISPEPGNNDTAYMSVGLPQHTDLSSFTEPAGLQVFHCIRHDGSGGESVISDGFYAAMKLKEENPKDFAFLTTFKAEADYQFDGHYFRHAAPMIELDQYNDVRLVRFNTHDRSSMAFESGEQCKNYYRAIRNFAKHIENKENLWTFKLKPGLIMVFDNFRAFHGRTQFTGMRVIVGSYVSRTDWLDKARSFKLIQ</sequence>
<evidence type="ECO:0000256" key="6">
    <source>
        <dbReference type="ARBA" id="ARBA00016835"/>
    </source>
</evidence>
<dbReference type="GO" id="GO:0045329">
    <property type="term" value="P:carnitine biosynthetic process"/>
    <property type="evidence" value="ECO:0007669"/>
    <property type="project" value="UniProtKB-UniPathway"/>
</dbReference>
<keyword evidence="7" id="KW-0479">Metal-binding</keyword>
<dbReference type="InterPro" id="IPR050411">
    <property type="entry name" value="AlphaKG_dependent_hydroxylases"/>
</dbReference>
<comment type="catalytic activity">
    <reaction evidence="16">
        <text>N(6),N(6),N(6)-trimethyl-L-lysine + 2-oxoglutarate + O2 = (3S)-3-hydroxy-N(6),N(6),N(6)-trimethyl-L-lysine + succinate + CO2</text>
        <dbReference type="Rhea" id="RHEA:14181"/>
        <dbReference type="ChEBI" id="CHEBI:15379"/>
        <dbReference type="ChEBI" id="CHEBI:16526"/>
        <dbReference type="ChEBI" id="CHEBI:16810"/>
        <dbReference type="ChEBI" id="CHEBI:30031"/>
        <dbReference type="ChEBI" id="CHEBI:58100"/>
        <dbReference type="ChEBI" id="CHEBI:141499"/>
        <dbReference type="EC" id="1.14.11.8"/>
    </reaction>
</comment>
<dbReference type="InterPro" id="IPR042098">
    <property type="entry name" value="TauD-like_sf"/>
</dbReference>
<evidence type="ECO:0000256" key="14">
    <source>
        <dbReference type="ARBA" id="ARBA00032283"/>
    </source>
</evidence>
<evidence type="ECO:0000256" key="8">
    <source>
        <dbReference type="ARBA" id="ARBA00022873"/>
    </source>
</evidence>
<evidence type="ECO:0000256" key="4">
    <source>
        <dbReference type="ARBA" id="ARBA00008654"/>
    </source>
</evidence>
<evidence type="ECO:0000256" key="10">
    <source>
        <dbReference type="ARBA" id="ARBA00023002"/>
    </source>
</evidence>
<keyword evidence="9" id="KW-0223">Dioxygenase</keyword>
<evidence type="ECO:0000256" key="5">
    <source>
        <dbReference type="ARBA" id="ARBA00012267"/>
    </source>
</evidence>
<keyword evidence="10" id="KW-0560">Oxidoreductase</keyword>
<dbReference type="SUPFAM" id="SSF51197">
    <property type="entry name" value="Clavaminate synthase-like"/>
    <property type="match status" value="1"/>
</dbReference>
<dbReference type="InterPro" id="IPR012776">
    <property type="entry name" value="Trimethyllysine_dOase"/>
</dbReference>
<dbReference type="EC" id="1.14.11.8" evidence="5"/>
<dbReference type="NCBIfam" id="TIGR02410">
    <property type="entry name" value="carnitine_TMLD"/>
    <property type="match status" value="1"/>
</dbReference>
<evidence type="ECO:0000259" key="17">
    <source>
        <dbReference type="Pfam" id="PF02668"/>
    </source>
</evidence>
<accession>A0A821UUA9</accession>
<comment type="caution">
    <text evidence="19">The sequence shown here is derived from an EMBL/GenBank/DDBJ whole genome shotgun (WGS) entry which is preliminary data.</text>
</comment>
<dbReference type="FunFam" id="3.30.2020.30:FF:000002">
    <property type="entry name" value="Putative gamma-butyrobetaine dioxygenase"/>
    <property type="match status" value="1"/>
</dbReference>
<evidence type="ECO:0000313" key="19">
    <source>
        <dbReference type="EMBL" id="CAF4895268.1"/>
    </source>
</evidence>
<dbReference type="Pfam" id="PF02668">
    <property type="entry name" value="TauD"/>
    <property type="match status" value="1"/>
</dbReference>
<comment type="function">
    <text evidence="15">Converts trimethyllysine (TML) into hydroxytrimethyllysine (HTML).</text>
</comment>
<dbReference type="InterPro" id="IPR038492">
    <property type="entry name" value="GBBH-like_N_sf"/>
</dbReference>
<evidence type="ECO:0000256" key="3">
    <source>
        <dbReference type="ARBA" id="ARBA00005022"/>
    </source>
</evidence>
<comment type="cofactor">
    <cofactor evidence="2">
        <name>L-ascorbate</name>
        <dbReference type="ChEBI" id="CHEBI:38290"/>
    </cofactor>
</comment>
<dbReference type="CDD" id="cd00250">
    <property type="entry name" value="CAS_like"/>
    <property type="match status" value="1"/>
</dbReference>
<dbReference type="GO" id="GO:0050353">
    <property type="term" value="F:trimethyllysine dioxygenase activity"/>
    <property type="evidence" value="ECO:0007669"/>
    <property type="project" value="UniProtKB-EC"/>
</dbReference>
<dbReference type="GO" id="GO:0005739">
    <property type="term" value="C:mitochondrion"/>
    <property type="evidence" value="ECO:0007669"/>
    <property type="project" value="TreeGrafter"/>
</dbReference>
<evidence type="ECO:0000256" key="11">
    <source>
        <dbReference type="ARBA" id="ARBA00023004"/>
    </source>
</evidence>
<dbReference type="InterPro" id="IPR003819">
    <property type="entry name" value="TauD/TfdA-like"/>
</dbReference>
<evidence type="ECO:0000256" key="15">
    <source>
        <dbReference type="ARBA" id="ARBA00046008"/>
    </source>
</evidence>
<keyword evidence="8" id="KW-0124">Carnitine biosynthesis</keyword>
<organism evidence="19 20">
    <name type="scientific">Pieris macdunnoughi</name>
    <dbReference type="NCBI Taxonomy" id="345717"/>
    <lineage>
        <taxon>Eukaryota</taxon>
        <taxon>Metazoa</taxon>
        <taxon>Ecdysozoa</taxon>
        <taxon>Arthropoda</taxon>
        <taxon>Hexapoda</taxon>
        <taxon>Insecta</taxon>
        <taxon>Pterygota</taxon>
        <taxon>Neoptera</taxon>
        <taxon>Endopterygota</taxon>
        <taxon>Lepidoptera</taxon>
        <taxon>Glossata</taxon>
        <taxon>Ditrysia</taxon>
        <taxon>Papilionoidea</taxon>
        <taxon>Pieridae</taxon>
        <taxon>Pierinae</taxon>
        <taxon>Pieris</taxon>
    </lineage>
</organism>
<proteinExistence type="inferred from homology"/>
<evidence type="ECO:0000256" key="2">
    <source>
        <dbReference type="ARBA" id="ARBA00001961"/>
    </source>
</evidence>
<dbReference type="InterPro" id="IPR010376">
    <property type="entry name" value="GBBH-like_N"/>
</dbReference>
<evidence type="ECO:0000259" key="18">
    <source>
        <dbReference type="Pfam" id="PF06155"/>
    </source>
</evidence>
<dbReference type="AlphaFoldDB" id="A0A821UUA9"/>
<reference evidence="19" key="1">
    <citation type="submission" date="2021-02" db="EMBL/GenBank/DDBJ databases">
        <authorList>
            <person name="Steward A R."/>
        </authorList>
    </citation>
    <scope>NUCLEOTIDE SEQUENCE</scope>
</reference>
<dbReference type="PANTHER" id="PTHR10696:SF51">
    <property type="entry name" value="TRIMETHYLLYSINE DIOXYGENASE, MITOCHONDRIAL"/>
    <property type="match status" value="1"/>
</dbReference>
<dbReference type="UniPathway" id="UPA00118"/>
<protein>
    <recommendedName>
        <fullName evidence="6">Trimethyllysine dioxygenase, mitochondrial</fullName>
        <ecNumber evidence="5">1.14.11.8</ecNumber>
    </recommendedName>
    <alternativeName>
        <fullName evidence="13">Epsilon-trimethyllysine 2-oxoglutarate dioxygenase</fullName>
    </alternativeName>
    <alternativeName>
        <fullName evidence="12">TML hydroxylase</fullName>
    </alternativeName>
    <alternativeName>
        <fullName evidence="14">TML-alpha-ketoglutarate dioxygenase</fullName>
    </alternativeName>
</protein>
<dbReference type="Pfam" id="PF06155">
    <property type="entry name" value="GBBH-like_N"/>
    <property type="match status" value="1"/>
</dbReference>
<comment type="similarity">
    <text evidence="4">Belongs to the gamma-BBH/TMLD family.</text>
</comment>
<name>A0A821UUA9_9NEOP</name>
<comment type="cofactor">
    <cofactor evidence="1">
        <name>Fe(2+)</name>
        <dbReference type="ChEBI" id="CHEBI:29033"/>
    </cofactor>
</comment>
<dbReference type="EMBL" id="CAJOBZ010000033">
    <property type="protein sequence ID" value="CAF4895268.1"/>
    <property type="molecule type" value="Genomic_DNA"/>
</dbReference>
<evidence type="ECO:0000256" key="16">
    <source>
        <dbReference type="ARBA" id="ARBA00049334"/>
    </source>
</evidence>
<dbReference type="Proteomes" id="UP000663880">
    <property type="component" value="Unassembled WGS sequence"/>
</dbReference>
<feature type="domain" description="TauD/TfdA-like" evidence="17">
    <location>
        <begin position="134"/>
        <end position="367"/>
    </location>
</feature>
<keyword evidence="20" id="KW-1185">Reference proteome</keyword>
<dbReference type="PANTHER" id="PTHR10696">
    <property type="entry name" value="GAMMA-BUTYROBETAINE HYDROXYLASE-RELATED"/>
    <property type="match status" value="1"/>
</dbReference>
<evidence type="ECO:0000256" key="7">
    <source>
        <dbReference type="ARBA" id="ARBA00022723"/>
    </source>
</evidence>
<evidence type="ECO:0000256" key="12">
    <source>
        <dbReference type="ARBA" id="ARBA00030363"/>
    </source>
</evidence>
<feature type="domain" description="Gamma-butyrobetaine hydroxylase-like N-terminal" evidence="18">
    <location>
        <begin position="24"/>
        <end position="103"/>
    </location>
</feature>
<dbReference type="GO" id="GO:0005506">
    <property type="term" value="F:iron ion binding"/>
    <property type="evidence" value="ECO:0007669"/>
    <property type="project" value="InterPro"/>
</dbReference>
<evidence type="ECO:0000313" key="20">
    <source>
        <dbReference type="Proteomes" id="UP000663880"/>
    </source>
</evidence>
<dbReference type="OrthoDB" id="408743at2759"/>
<evidence type="ECO:0000256" key="1">
    <source>
        <dbReference type="ARBA" id="ARBA00001954"/>
    </source>
</evidence>
<dbReference type="Gene3D" id="3.30.2020.30">
    <property type="match status" value="1"/>
</dbReference>
<keyword evidence="11" id="KW-0408">Iron</keyword>
<evidence type="ECO:0000256" key="13">
    <source>
        <dbReference type="ARBA" id="ARBA00031778"/>
    </source>
</evidence>
<evidence type="ECO:0000256" key="9">
    <source>
        <dbReference type="ARBA" id="ARBA00022964"/>
    </source>
</evidence>